<evidence type="ECO:0000256" key="1">
    <source>
        <dbReference type="ARBA" id="ARBA00010617"/>
    </source>
</evidence>
<dbReference type="InterPro" id="IPR036396">
    <property type="entry name" value="Cyt_P450_sf"/>
</dbReference>
<dbReference type="STRING" id="1725.WU86_00190"/>
<evidence type="ECO:0000313" key="4">
    <source>
        <dbReference type="Proteomes" id="UP000235363"/>
    </source>
</evidence>
<dbReference type="Gene3D" id="1.10.630.10">
    <property type="entry name" value="Cytochrome P450"/>
    <property type="match status" value="1"/>
</dbReference>
<protein>
    <submittedName>
        <fullName evidence="3">Cytochrome P450</fullName>
    </submittedName>
</protein>
<dbReference type="AlphaFoldDB" id="A0A2N6T006"/>
<dbReference type="Proteomes" id="UP000235363">
    <property type="component" value="Unassembled WGS sequence"/>
</dbReference>
<dbReference type="GO" id="GO:0016705">
    <property type="term" value="F:oxidoreductase activity, acting on paired donors, with incorporation or reduction of molecular oxygen"/>
    <property type="evidence" value="ECO:0007669"/>
    <property type="project" value="InterPro"/>
</dbReference>
<dbReference type="SUPFAM" id="SSF48264">
    <property type="entry name" value="Cytochrome P450"/>
    <property type="match status" value="1"/>
</dbReference>
<sequence>MAGTTPSPESRCPVGRGPDGTWALRGHAEVEAAARDPRRFSSAASSHLNVPNGMDGDEHRRFRAVIDRHLADDVIRPLEPSIRHIADDAAARLVEGPASGVELVREFGRRVAVRSQCEWLGWPDSLDATLTGWMDDNHAATRSGDRRRTAEVARRFDEIIRGILADKEPGGGAGADPTSRLMADRVEDPAAPGGSRPLTTEEIVSILRNWTAGDLGSIAASIGVVGHYLAARPELQDRMRAWAADETAHAAELDAAIDEILRIDDPFPANRRVTTADVEVGDAVIPSGSRVELDWIAANRDADVFGDPDEFRPEANAAANLVYGTGPHVCPGRLISTIEIRCAIAALLRATGSFRLDGDRPSEREERPAGGWRTVHLVLG</sequence>
<gene>
    <name evidence="3" type="ORF">CJ204_04935</name>
</gene>
<dbReference type="RefSeq" id="WP_102212493.1">
    <property type="nucleotide sequence ID" value="NZ_PNHF01000008.1"/>
</dbReference>
<evidence type="ECO:0000256" key="2">
    <source>
        <dbReference type="SAM" id="MobiDB-lite"/>
    </source>
</evidence>
<comment type="caution">
    <text evidence="3">The sequence shown here is derived from an EMBL/GenBank/DDBJ whole genome shotgun (WGS) entry which is preliminary data.</text>
</comment>
<dbReference type="PANTHER" id="PTHR46696:SF6">
    <property type="entry name" value="P450, PUTATIVE (EUROFUNG)-RELATED"/>
    <property type="match status" value="1"/>
</dbReference>
<reference evidence="3 4" key="1">
    <citation type="submission" date="2017-09" db="EMBL/GenBank/DDBJ databases">
        <title>Bacterial strain isolated from the female urinary microbiota.</title>
        <authorList>
            <person name="Thomas-White K."/>
            <person name="Kumar N."/>
            <person name="Forster S."/>
            <person name="Putonti C."/>
            <person name="Lawley T."/>
            <person name="Wolfe A.J."/>
        </authorList>
    </citation>
    <scope>NUCLEOTIDE SEQUENCE [LARGE SCALE GENOMIC DNA]</scope>
    <source>
        <strain evidence="3 4">UMB0908</strain>
    </source>
</reference>
<name>A0A2N6T006_9CORY</name>
<dbReference type="PANTHER" id="PTHR46696">
    <property type="entry name" value="P450, PUTATIVE (EUROFUNG)-RELATED"/>
    <property type="match status" value="1"/>
</dbReference>
<accession>A0A2N6T006</accession>
<dbReference type="GO" id="GO:0005506">
    <property type="term" value="F:iron ion binding"/>
    <property type="evidence" value="ECO:0007669"/>
    <property type="project" value="InterPro"/>
</dbReference>
<dbReference type="InterPro" id="IPR001128">
    <property type="entry name" value="Cyt_P450"/>
</dbReference>
<feature type="region of interest" description="Disordered" evidence="2">
    <location>
        <begin position="33"/>
        <end position="55"/>
    </location>
</feature>
<evidence type="ECO:0000313" key="3">
    <source>
        <dbReference type="EMBL" id="PMC62654.1"/>
    </source>
</evidence>
<dbReference type="GO" id="GO:0020037">
    <property type="term" value="F:heme binding"/>
    <property type="evidence" value="ECO:0007669"/>
    <property type="project" value="InterPro"/>
</dbReference>
<dbReference type="GO" id="GO:0004497">
    <property type="term" value="F:monooxygenase activity"/>
    <property type="evidence" value="ECO:0007669"/>
    <property type="project" value="InterPro"/>
</dbReference>
<dbReference type="EMBL" id="PNHF01000008">
    <property type="protein sequence ID" value="PMC62654.1"/>
    <property type="molecule type" value="Genomic_DNA"/>
</dbReference>
<organism evidence="3 4">
    <name type="scientific">Corynebacterium xerosis</name>
    <dbReference type="NCBI Taxonomy" id="1725"/>
    <lineage>
        <taxon>Bacteria</taxon>
        <taxon>Bacillati</taxon>
        <taxon>Actinomycetota</taxon>
        <taxon>Actinomycetes</taxon>
        <taxon>Mycobacteriales</taxon>
        <taxon>Corynebacteriaceae</taxon>
        <taxon>Corynebacterium</taxon>
    </lineage>
</organism>
<dbReference type="Pfam" id="PF00067">
    <property type="entry name" value="p450"/>
    <property type="match status" value="1"/>
</dbReference>
<proteinExistence type="inferred from homology"/>
<comment type="similarity">
    <text evidence="1">Belongs to the cytochrome P450 family.</text>
</comment>